<gene>
    <name evidence="1" type="ORF">APZ42_012169</name>
</gene>
<evidence type="ECO:0000313" key="2">
    <source>
        <dbReference type="Proteomes" id="UP000076858"/>
    </source>
</evidence>
<dbReference type="Proteomes" id="UP000076858">
    <property type="component" value="Unassembled WGS sequence"/>
</dbReference>
<keyword evidence="2" id="KW-1185">Reference proteome</keyword>
<sequence>MLMTSSNPRNNGITENSSIFQCWDSLSSLTFGSCEGVDRMMECVVDVKESISVRGLDAE</sequence>
<dbReference type="EMBL" id="LRGB01000084">
    <property type="protein sequence ID" value="KZS21031.1"/>
    <property type="molecule type" value="Genomic_DNA"/>
</dbReference>
<proteinExistence type="predicted"/>
<dbReference type="AlphaFoldDB" id="A0A162S5J1"/>
<accession>A0A162S5J1</accession>
<comment type="caution">
    <text evidence="1">The sequence shown here is derived from an EMBL/GenBank/DDBJ whole genome shotgun (WGS) entry which is preliminary data.</text>
</comment>
<reference evidence="1 2" key="1">
    <citation type="submission" date="2016-03" db="EMBL/GenBank/DDBJ databases">
        <title>EvidentialGene: Evidence-directed Construction of Genes on Genomes.</title>
        <authorList>
            <person name="Gilbert D.G."/>
            <person name="Choi J.-H."/>
            <person name="Mockaitis K."/>
            <person name="Colbourne J."/>
            <person name="Pfrender M."/>
        </authorList>
    </citation>
    <scope>NUCLEOTIDE SEQUENCE [LARGE SCALE GENOMIC DNA]</scope>
    <source>
        <strain evidence="1 2">Xinb3</strain>
        <tissue evidence="1">Complete organism</tissue>
    </source>
</reference>
<protein>
    <submittedName>
        <fullName evidence="1">Uncharacterized protein</fullName>
    </submittedName>
</protein>
<organism evidence="1 2">
    <name type="scientific">Daphnia magna</name>
    <dbReference type="NCBI Taxonomy" id="35525"/>
    <lineage>
        <taxon>Eukaryota</taxon>
        <taxon>Metazoa</taxon>
        <taxon>Ecdysozoa</taxon>
        <taxon>Arthropoda</taxon>
        <taxon>Crustacea</taxon>
        <taxon>Branchiopoda</taxon>
        <taxon>Diplostraca</taxon>
        <taxon>Cladocera</taxon>
        <taxon>Anomopoda</taxon>
        <taxon>Daphniidae</taxon>
        <taxon>Daphnia</taxon>
    </lineage>
</organism>
<evidence type="ECO:0000313" key="1">
    <source>
        <dbReference type="EMBL" id="KZS21031.1"/>
    </source>
</evidence>
<name>A0A162S5J1_9CRUS</name>